<sequence>MWCWWCGALTGRNPWRRRPWTPLPFLEVPFRSFAPPSPSPSLPGESSNFVGRRRCSWLRLLLEVVALDAF</sequence>
<dbReference type="AlphaFoldDB" id="A0A8R7TFH5"/>
<dbReference type="EnsemblPlants" id="TuG1812G0200001985.01.T01">
    <property type="protein sequence ID" value="TuG1812G0200001985.01.T01.cds446037"/>
    <property type="gene ID" value="TuG1812G0200001985.01"/>
</dbReference>
<dbReference type="Gramene" id="TuG1812G0200001985.01.T01">
    <property type="protein sequence ID" value="TuG1812G0200001985.01.T01.cds446037"/>
    <property type="gene ID" value="TuG1812G0200001985.01"/>
</dbReference>
<accession>A0A8R7TFH5</accession>
<reference evidence="1" key="2">
    <citation type="submission" date="2018-03" db="EMBL/GenBank/DDBJ databases">
        <title>The Triticum urartu genome reveals the dynamic nature of wheat genome evolution.</title>
        <authorList>
            <person name="Ling H."/>
            <person name="Ma B."/>
            <person name="Shi X."/>
            <person name="Liu H."/>
            <person name="Dong L."/>
            <person name="Sun H."/>
            <person name="Cao Y."/>
            <person name="Gao Q."/>
            <person name="Zheng S."/>
            <person name="Li Y."/>
            <person name="Yu Y."/>
            <person name="Du H."/>
            <person name="Qi M."/>
            <person name="Li Y."/>
            <person name="Yu H."/>
            <person name="Cui Y."/>
            <person name="Wang N."/>
            <person name="Chen C."/>
            <person name="Wu H."/>
            <person name="Zhao Y."/>
            <person name="Zhang J."/>
            <person name="Li Y."/>
            <person name="Zhou W."/>
            <person name="Zhang B."/>
            <person name="Hu W."/>
            <person name="Eijk M."/>
            <person name="Tang J."/>
            <person name="Witsenboer H."/>
            <person name="Zhao S."/>
            <person name="Li Z."/>
            <person name="Zhang A."/>
            <person name="Wang D."/>
            <person name="Liang C."/>
        </authorList>
    </citation>
    <scope>NUCLEOTIDE SEQUENCE [LARGE SCALE GENOMIC DNA]</scope>
    <source>
        <strain evidence="1">cv. G1812</strain>
    </source>
</reference>
<reference evidence="2" key="1">
    <citation type="journal article" date="2013" name="Nature">
        <title>Draft genome of the wheat A-genome progenitor Triticum urartu.</title>
        <authorList>
            <person name="Ling H.Q."/>
            <person name="Zhao S."/>
            <person name="Liu D."/>
            <person name="Wang J."/>
            <person name="Sun H."/>
            <person name="Zhang C."/>
            <person name="Fan H."/>
            <person name="Li D."/>
            <person name="Dong L."/>
            <person name="Tao Y."/>
            <person name="Gao C."/>
            <person name="Wu H."/>
            <person name="Li Y."/>
            <person name="Cui Y."/>
            <person name="Guo X."/>
            <person name="Zheng S."/>
            <person name="Wang B."/>
            <person name="Yu K."/>
            <person name="Liang Q."/>
            <person name="Yang W."/>
            <person name="Lou X."/>
            <person name="Chen J."/>
            <person name="Feng M."/>
            <person name="Jian J."/>
            <person name="Zhang X."/>
            <person name="Luo G."/>
            <person name="Jiang Y."/>
            <person name="Liu J."/>
            <person name="Wang Z."/>
            <person name="Sha Y."/>
            <person name="Zhang B."/>
            <person name="Wu H."/>
            <person name="Tang D."/>
            <person name="Shen Q."/>
            <person name="Xue P."/>
            <person name="Zou S."/>
            <person name="Wang X."/>
            <person name="Liu X."/>
            <person name="Wang F."/>
            <person name="Yang Y."/>
            <person name="An X."/>
            <person name="Dong Z."/>
            <person name="Zhang K."/>
            <person name="Zhang X."/>
            <person name="Luo M.C."/>
            <person name="Dvorak J."/>
            <person name="Tong Y."/>
            <person name="Wang J."/>
            <person name="Yang H."/>
            <person name="Li Z."/>
            <person name="Wang D."/>
            <person name="Zhang A."/>
            <person name="Wang J."/>
        </authorList>
    </citation>
    <scope>NUCLEOTIDE SEQUENCE</scope>
    <source>
        <strain evidence="2">cv. G1812</strain>
    </source>
</reference>
<evidence type="ECO:0000313" key="2">
    <source>
        <dbReference type="Proteomes" id="UP000015106"/>
    </source>
</evidence>
<keyword evidence="2" id="KW-1185">Reference proteome</keyword>
<evidence type="ECO:0000313" key="1">
    <source>
        <dbReference type="EnsemblPlants" id="TuG1812G0200001985.01.T01.cds446037"/>
    </source>
</evidence>
<name>A0A8R7TFH5_TRIUA</name>
<organism evidence="1 2">
    <name type="scientific">Triticum urartu</name>
    <name type="common">Red wild einkorn</name>
    <name type="synonym">Crithodium urartu</name>
    <dbReference type="NCBI Taxonomy" id="4572"/>
    <lineage>
        <taxon>Eukaryota</taxon>
        <taxon>Viridiplantae</taxon>
        <taxon>Streptophyta</taxon>
        <taxon>Embryophyta</taxon>
        <taxon>Tracheophyta</taxon>
        <taxon>Spermatophyta</taxon>
        <taxon>Magnoliopsida</taxon>
        <taxon>Liliopsida</taxon>
        <taxon>Poales</taxon>
        <taxon>Poaceae</taxon>
        <taxon>BOP clade</taxon>
        <taxon>Pooideae</taxon>
        <taxon>Triticodae</taxon>
        <taxon>Triticeae</taxon>
        <taxon>Triticinae</taxon>
        <taxon>Triticum</taxon>
    </lineage>
</organism>
<dbReference type="Proteomes" id="UP000015106">
    <property type="component" value="Chromosome 2"/>
</dbReference>
<protein>
    <submittedName>
        <fullName evidence="1">Uncharacterized protein</fullName>
    </submittedName>
</protein>
<proteinExistence type="predicted"/>
<reference evidence="1" key="3">
    <citation type="submission" date="2022-06" db="UniProtKB">
        <authorList>
            <consortium name="EnsemblPlants"/>
        </authorList>
    </citation>
    <scope>IDENTIFICATION</scope>
</reference>